<dbReference type="AlphaFoldDB" id="A0A2J8PAV4"/>
<feature type="non-terminal residue" evidence="1">
    <location>
        <position position="38"/>
    </location>
</feature>
<evidence type="ECO:0000313" key="1">
    <source>
        <dbReference type="EMBL" id="PNI81134.1"/>
    </source>
</evidence>
<proteinExistence type="predicted"/>
<gene>
    <name evidence="1" type="ORF">CK820_G0005299</name>
</gene>
<name>A0A2J8PAV4_PANTR</name>
<dbReference type="SMR" id="A0A2J8PAV4"/>
<organism evidence="1 2">
    <name type="scientific">Pan troglodytes</name>
    <name type="common">Chimpanzee</name>
    <dbReference type="NCBI Taxonomy" id="9598"/>
    <lineage>
        <taxon>Eukaryota</taxon>
        <taxon>Metazoa</taxon>
        <taxon>Chordata</taxon>
        <taxon>Craniata</taxon>
        <taxon>Vertebrata</taxon>
        <taxon>Euteleostomi</taxon>
        <taxon>Mammalia</taxon>
        <taxon>Eutheria</taxon>
        <taxon>Euarchontoglires</taxon>
        <taxon>Primates</taxon>
        <taxon>Haplorrhini</taxon>
        <taxon>Catarrhini</taxon>
        <taxon>Hominidae</taxon>
        <taxon>Pan</taxon>
    </lineage>
</organism>
<comment type="caution">
    <text evidence="1">The sequence shown here is derived from an EMBL/GenBank/DDBJ whole genome shotgun (WGS) entry which is preliminary data.</text>
</comment>
<evidence type="ECO:0000313" key="2">
    <source>
        <dbReference type="Proteomes" id="UP000236370"/>
    </source>
</evidence>
<sequence length="38" mass="4337">MKVTLSALDTSESSFTPLVVIELAQDVKEETKEWLKNR</sequence>
<accession>A0A2J8PAV4</accession>
<protein>
    <submittedName>
        <fullName evidence="1">ANO10 isoform 4</fullName>
    </submittedName>
</protein>
<dbReference type="EMBL" id="NBAG03000218">
    <property type="protein sequence ID" value="PNI81134.1"/>
    <property type="molecule type" value="Genomic_DNA"/>
</dbReference>
<dbReference type="Proteomes" id="UP000236370">
    <property type="component" value="Unassembled WGS sequence"/>
</dbReference>
<reference evidence="1 2" key="1">
    <citation type="submission" date="2017-12" db="EMBL/GenBank/DDBJ databases">
        <title>High-resolution comparative analysis of great ape genomes.</title>
        <authorList>
            <person name="Pollen A."/>
            <person name="Hastie A."/>
            <person name="Hormozdiari F."/>
            <person name="Dougherty M."/>
            <person name="Liu R."/>
            <person name="Chaisson M."/>
            <person name="Hoppe E."/>
            <person name="Hill C."/>
            <person name="Pang A."/>
            <person name="Hillier L."/>
            <person name="Baker C."/>
            <person name="Armstrong J."/>
            <person name="Shendure J."/>
            <person name="Paten B."/>
            <person name="Wilson R."/>
            <person name="Chao H."/>
            <person name="Schneider V."/>
            <person name="Ventura M."/>
            <person name="Kronenberg Z."/>
            <person name="Murali S."/>
            <person name="Gordon D."/>
            <person name="Cantsilieris S."/>
            <person name="Munson K."/>
            <person name="Nelson B."/>
            <person name="Raja A."/>
            <person name="Underwood J."/>
            <person name="Diekhans M."/>
            <person name="Fiddes I."/>
            <person name="Haussler D."/>
            <person name="Eichler E."/>
        </authorList>
    </citation>
    <scope>NUCLEOTIDE SEQUENCE [LARGE SCALE GENOMIC DNA]</scope>
    <source>
        <strain evidence="1">Yerkes chimp pedigree #C0471</strain>
    </source>
</reference>